<evidence type="ECO:0000256" key="1">
    <source>
        <dbReference type="PROSITE-ProRule" id="PRU10141"/>
    </source>
</evidence>
<dbReference type="PANTHER" id="PTHR24417">
    <property type="entry name" value="SERINE/THREONINE-PROTEIN KINASE LMTK1"/>
    <property type="match status" value="1"/>
</dbReference>
<dbReference type="InterPro" id="IPR011009">
    <property type="entry name" value="Kinase-like_dom_sf"/>
</dbReference>
<dbReference type="Gene3D" id="3.30.200.20">
    <property type="entry name" value="Phosphorylase Kinase, domain 1"/>
    <property type="match status" value="1"/>
</dbReference>
<dbReference type="InterPro" id="IPR017441">
    <property type="entry name" value="Protein_kinase_ATP_BS"/>
</dbReference>
<protein>
    <submittedName>
        <fullName evidence="5">Uncharacterized protein LOC111086409</fullName>
    </submittedName>
</protein>
<evidence type="ECO:0000313" key="4">
    <source>
        <dbReference type="Proteomes" id="UP000694941"/>
    </source>
</evidence>
<keyword evidence="1" id="KW-0547">Nucleotide-binding</keyword>
<evidence type="ECO:0000256" key="2">
    <source>
        <dbReference type="SAM" id="MobiDB-lite"/>
    </source>
</evidence>
<dbReference type="Pfam" id="PF07714">
    <property type="entry name" value="PK_Tyr_Ser-Thr"/>
    <property type="match status" value="1"/>
</dbReference>
<feature type="region of interest" description="Disordered" evidence="2">
    <location>
        <begin position="169"/>
        <end position="189"/>
    </location>
</feature>
<gene>
    <name evidence="5" type="primary">LOC111086409</name>
</gene>
<dbReference type="PROSITE" id="PS00107">
    <property type="entry name" value="PROTEIN_KINASE_ATP"/>
    <property type="match status" value="1"/>
</dbReference>
<keyword evidence="1" id="KW-0067">ATP-binding</keyword>
<feature type="compositionally biased region" description="Polar residues" evidence="2">
    <location>
        <begin position="370"/>
        <end position="383"/>
    </location>
</feature>
<dbReference type="Gene3D" id="1.10.510.10">
    <property type="entry name" value="Transferase(Phosphotransferase) domain 1"/>
    <property type="match status" value="1"/>
</dbReference>
<dbReference type="RefSeq" id="XP_022244830.1">
    <property type="nucleotide sequence ID" value="XM_022389122.1"/>
</dbReference>
<name>A0ABM1SMH4_LIMPO</name>
<sequence>MNESRVYKVQLAVAGDEEIPEDVVNVQDPNEDDEELSLQYIPLSLSLSDGLQENTVALFCTFDAKVTNSFQTPALDEQNDKIYQEVENFLHSLLPQEEDRNSSKRIPDSIYWKETSSRDMYTPDFDSDSDNLQSMGSSCSSASGSFECLNLKDLEPSAPVVAQKLLNKEETEKNASRQWDSEESEEDIDISQRHLNSDEMENFMRIMSPTFENPQENDNSIEASSDYSSFSALKNCSFLGSHTMIPKETNSYNQQFEMGSQYLQSNLLSKSIEEETCDLDNSTSRCQEMIKGPKNEWEKDLNMNRNIRIHLGKIENFDEENGSYQETPALLHSSVLDGYGRRSNQETLVALNPSVPDNCQFSISDDKNETNYPDISSSQNFTKPQEENESHKNFPRNQLQNIQEIGSGWFGQVLEGEAQNIIPPQRKTKVVVKILREDASPSERASFLHEVRPFRDLNHPNIVHLLSQCLETDPFLILMEHFTMDMKAFLIQHRHDSEQLQKEGGLLSMACDIANALQHMHEHGFIWIDVATRNCVVSVDLTVKIGEYGTSIHKYKDDYYSLGDVTLPVRWCAPESVLCTKTTIEIKELTKESNIWSFGVLLWETVEFGRQPYTNLTDEEVLQKVISQQTVQLEKPRTYCIHADKLFGIMKLCWKSVCDRPMIQKVAALLKYLYENKDVPSDSSTFEIKWNALQNISKDHNISVLSSPSKIHMRFENDFILNNKHELQKEREKLTEMEYSCEEISPSQESLSTEDKIGFRINSHISQSLQNLRGSIDDLNEDKQFQSMESLDCTEIQERKISYPESPERSSYSSITAQQISDAIKDLDNMLANEASSSGETSKRTSPKKNWENEDTWNSDPKIEGNSSVTYNQFPFKGLHVKDSSNWKPCAWSETSRMISDIDSENTFVQFEKNYELVSNKDEFKNVSSQEKSQAKNKIECMQLYTADLDQSNDWVGLPSLENKSELDKYTFVHHSNKEIPSEELEEQQIEIKKLCLPITAVSQITNYSLPDQQEIMNSSDIDYKLKFFTHTENYNSQSLSINAKGLLSGSACEEELLSKAAPGYVSACFDNTSSCINASITVTSPICIHPASVCTSAPAGGGLISSTSPLSIRN</sequence>
<dbReference type="SUPFAM" id="SSF56112">
    <property type="entry name" value="Protein kinase-like (PK-like)"/>
    <property type="match status" value="1"/>
</dbReference>
<evidence type="ECO:0000259" key="3">
    <source>
        <dbReference type="PROSITE" id="PS50011"/>
    </source>
</evidence>
<dbReference type="GeneID" id="111086409"/>
<dbReference type="PANTHER" id="PTHR24417:SF7">
    <property type="entry name" value="CHROMATIN MODIFICATION-RELATED PROTEIN EAF1"/>
    <property type="match status" value="1"/>
</dbReference>
<feature type="domain" description="Protein kinase" evidence="3">
    <location>
        <begin position="399"/>
        <end position="673"/>
    </location>
</feature>
<feature type="region of interest" description="Disordered" evidence="2">
    <location>
        <begin position="833"/>
        <end position="864"/>
    </location>
</feature>
<reference evidence="5" key="1">
    <citation type="submission" date="2025-08" db="UniProtKB">
        <authorList>
            <consortium name="RefSeq"/>
        </authorList>
    </citation>
    <scope>IDENTIFICATION</scope>
    <source>
        <tissue evidence="5">Muscle</tissue>
    </source>
</reference>
<feature type="region of interest" description="Disordered" evidence="2">
    <location>
        <begin position="361"/>
        <end position="393"/>
    </location>
</feature>
<dbReference type="InterPro" id="IPR000719">
    <property type="entry name" value="Prot_kinase_dom"/>
</dbReference>
<evidence type="ECO:0000313" key="5">
    <source>
        <dbReference type="RefSeq" id="XP_022244830.1"/>
    </source>
</evidence>
<dbReference type="PROSITE" id="PS50011">
    <property type="entry name" value="PROTEIN_KINASE_DOM"/>
    <property type="match status" value="1"/>
</dbReference>
<proteinExistence type="predicted"/>
<keyword evidence="4" id="KW-1185">Reference proteome</keyword>
<feature type="binding site" evidence="1">
    <location>
        <position position="433"/>
    </location>
    <ligand>
        <name>ATP</name>
        <dbReference type="ChEBI" id="CHEBI:30616"/>
    </ligand>
</feature>
<organism evidence="4 5">
    <name type="scientific">Limulus polyphemus</name>
    <name type="common">Atlantic horseshoe crab</name>
    <dbReference type="NCBI Taxonomy" id="6850"/>
    <lineage>
        <taxon>Eukaryota</taxon>
        <taxon>Metazoa</taxon>
        <taxon>Ecdysozoa</taxon>
        <taxon>Arthropoda</taxon>
        <taxon>Chelicerata</taxon>
        <taxon>Merostomata</taxon>
        <taxon>Xiphosura</taxon>
        <taxon>Limulidae</taxon>
        <taxon>Limulus</taxon>
    </lineage>
</organism>
<dbReference type="Proteomes" id="UP000694941">
    <property type="component" value="Unplaced"/>
</dbReference>
<dbReference type="InterPro" id="IPR001245">
    <property type="entry name" value="Ser-Thr/Tyr_kinase_cat_dom"/>
</dbReference>
<accession>A0ABM1SMH4</accession>